<protein>
    <recommendedName>
        <fullName evidence="2">Death domain-containing protein</fullName>
    </recommendedName>
</protein>
<dbReference type="Gene3D" id="1.10.533.10">
    <property type="entry name" value="Death Domain, Fas"/>
    <property type="match status" value="1"/>
</dbReference>
<sequence>MTCYVKETVIGRPAVVPFDKLTSGARICKPFELDFIDQPDIVAVSLKIGQNERLEDELLFPLDFSTPHRRKRTSPQDPGRQEDFGGQLKEVAKRVVKYEDIDDLGKELGFDPEDIQRYVNTNMKTSEVSYMGTLSMLRKWREKQTKATECEALKRALREAGQIRLADELFGTS</sequence>
<proteinExistence type="predicted"/>
<dbReference type="RefSeq" id="XP_030834837.1">
    <property type="nucleotide sequence ID" value="XM_030978977.1"/>
</dbReference>
<dbReference type="FunFam" id="1.10.533.10:FF:000080">
    <property type="entry name" value="Uncharacterized protein"/>
    <property type="match status" value="1"/>
</dbReference>
<dbReference type="InParanoid" id="A0A7M7SVP0"/>
<organism evidence="3 4">
    <name type="scientific">Strongylocentrotus purpuratus</name>
    <name type="common">Purple sea urchin</name>
    <dbReference type="NCBI Taxonomy" id="7668"/>
    <lineage>
        <taxon>Eukaryota</taxon>
        <taxon>Metazoa</taxon>
        <taxon>Echinodermata</taxon>
        <taxon>Eleutherozoa</taxon>
        <taxon>Echinozoa</taxon>
        <taxon>Echinoidea</taxon>
        <taxon>Euechinoidea</taxon>
        <taxon>Echinacea</taxon>
        <taxon>Camarodonta</taxon>
        <taxon>Echinidea</taxon>
        <taxon>Strongylocentrotidae</taxon>
        <taxon>Strongylocentrotus</taxon>
    </lineage>
</organism>
<dbReference type="AlphaFoldDB" id="A0A7M7SVP0"/>
<dbReference type="SUPFAM" id="SSF47986">
    <property type="entry name" value="DEATH domain"/>
    <property type="match status" value="1"/>
</dbReference>
<evidence type="ECO:0000259" key="2">
    <source>
        <dbReference type="PROSITE" id="PS50017"/>
    </source>
</evidence>
<reference evidence="3" key="2">
    <citation type="submission" date="2021-01" db="UniProtKB">
        <authorList>
            <consortium name="EnsemblMetazoa"/>
        </authorList>
    </citation>
    <scope>IDENTIFICATION</scope>
</reference>
<dbReference type="KEGG" id="spu:115921472"/>
<evidence type="ECO:0000256" key="1">
    <source>
        <dbReference type="SAM" id="MobiDB-lite"/>
    </source>
</evidence>
<dbReference type="PROSITE" id="PS50017">
    <property type="entry name" value="DEATH_DOMAIN"/>
    <property type="match status" value="1"/>
</dbReference>
<dbReference type="Proteomes" id="UP000007110">
    <property type="component" value="Unassembled WGS sequence"/>
</dbReference>
<accession>A0A7M7SVP0</accession>
<feature type="domain" description="Death" evidence="2">
    <location>
        <begin position="104"/>
        <end position="173"/>
    </location>
</feature>
<evidence type="ECO:0000313" key="3">
    <source>
        <dbReference type="EnsemblMetazoa" id="XP_030834837"/>
    </source>
</evidence>
<dbReference type="GO" id="GO:0007165">
    <property type="term" value="P:signal transduction"/>
    <property type="evidence" value="ECO:0007669"/>
    <property type="project" value="InterPro"/>
</dbReference>
<name>A0A7M7SVP0_STRPU</name>
<dbReference type="InterPro" id="IPR011029">
    <property type="entry name" value="DEATH-like_dom_sf"/>
</dbReference>
<dbReference type="CDD" id="cd01670">
    <property type="entry name" value="Death"/>
    <property type="match status" value="1"/>
</dbReference>
<dbReference type="OrthoDB" id="10209162at2759"/>
<evidence type="ECO:0000313" key="4">
    <source>
        <dbReference type="Proteomes" id="UP000007110"/>
    </source>
</evidence>
<dbReference type="EnsemblMetazoa" id="XM_030978977">
    <property type="protein sequence ID" value="XP_030834837"/>
    <property type="gene ID" value="LOC115921472"/>
</dbReference>
<feature type="region of interest" description="Disordered" evidence="1">
    <location>
        <begin position="65"/>
        <end position="85"/>
    </location>
</feature>
<dbReference type="Pfam" id="PF00531">
    <property type="entry name" value="Death"/>
    <property type="match status" value="1"/>
</dbReference>
<dbReference type="GeneID" id="115921472"/>
<reference evidence="4" key="1">
    <citation type="submission" date="2015-02" db="EMBL/GenBank/DDBJ databases">
        <title>Genome sequencing for Strongylocentrotus purpuratus.</title>
        <authorList>
            <person name="Murali S."/>
            <person name="Liu Y."/>
            <person name="Vee V."/>
            <person name="English A."/>
            <person name="Wang M."/>
            <person name="Skinner E."/>
            <person name="Han Y."/>
            <person name="Muzny D.M."/>
            <person name="Worley K.C."/>
            <person name="Gibbs R.A."/>
        </authorList>
    </citation>
    <scope>NUCLEOTIDE SEQUENCE</scope>
</reference>
<dbReference type="InterPro" id="IPR000488">
    <property type="entry name" value="Death_dom"/>
</dbReference>
<keyword evidence="4" id="KW-1185">Reference proteome</keyword>